<proteinExistence type="predicted"/>
<dbReference type="PANTHER" id="PTHR38353:SF2">
    <property type="entry name" value="TROPOMYOSIN"/>
    <property type="match status" value="1"/>
</dbReference>
<comment type="caution">
    <text evidence="1">The sequence shown here is derived from an EMBL/GenBank/DDBJ whole genome shotgun (WGS) entry which is preliminary data.</text>
</comment>
<dbReference type="PANTHER" id="PTHR38353">
    <property type="entry name" value="TROPOMYOSIN"/>
    <property type="match status" value="1"/>
</dbReference>
<evidence type="ECO:0000313" key="1">
    <source>
        <dbReference type="EMBL" id="KAF2549459.1"/>
    </source>
</evidence>
<organism evidence="1">
    <name type="scientific">Brassica cretica</name>
    <name type="common">Mustard</name>
    <dbReference type="NCBI Taxonomy" id="69181"/>
    <lineage>
        <taxon>Eukaryota</taxon>
        <taxon>Viridiplantae</taxon>
        <taxon>Streptophyta</taxon>
        <taxon>Embryophyta</taxon>
        <taxon>Tracheophyta</taxon>
        <taxon>Spermatophyta</taxon>
        <taxon>Magnoliopsida</taxon>
        <taxon>eudicotyledons</taxon>
        <taxon>Gunneridae</taxon>
        <taxon>Pentapetalae</taxon>
        <taxon>rosids</taxon>
        <taxon>malvids</taxon>
        <taxon>Brassicales</taxon>
        <taxon>Brassicaceae</taxon>
        <taxon>Brassiceae</taxon>
        <taxon>Brassica</taxon>
    </lineage>
</organism>
<dbReference type="AlphaFoldDB" id="A0A8S9GV99"/>
<reference evidence="1" key="1">
    <citation type="submission" date="2019-12" db="EMBL/GenBank/DDBJ databases">
        <title>Genome sequencing and annotation of Brassica cretica.</title>
        <authorList>
            <person name="Studholme D.J."/>
            <person name="Sarris P.F."/>
        </authorList>
    </citation>
    <scope>NUCLEOTIDE SEQUENCE</scope>
    <source>
        <strain evidence="1">PFS-102/07</strain>
        <tissue evidence="1">Leaf</tissue>
    </source>
</reference>
<dbReference type="EMBL" id="QGKY02001925">
    <property type="protein sequence ID" value="KAF2549459.1"/>
    <property type="molecule type" value="Genomic_DNA"/>
</dbReference>
<protein>
    <submittedName>
        <fullName evidence="1">Uncharacterized protein</fullName>
    </submittedName>
</protein>
<sequence length="127" mass="14398">MELSDSARAKLDQAKQMRSEVIQENSKIKLSIENVKNKINDFKPELMSLDIKILEEEYTALLSDESGDAEYLHSLQSQAEKLKVTLILISLILIDNYVTIMNTFHLLQEISYIAKCGCGEKYSVGLL</sequence>
<gene>
    <name evidence="1" type="ORF">F2Q70_00022292</name>
</gene>
<accession>A0A8S9GV99</accession>
<name>A0A8S9GV99_BRACR</name>